<reference evidence="2 3" key="1">
    <citation type="submission" date="2018-11" db="EMBL/GenBank/DDBJ databases">
        <authorList>
            <consortium name="Pathogen Informatics"/>
        </authorList>
    </citation>
    <scope>NUCLEOTIDE SEQUENCE [LARGE SCALE GENOMIC DNA]</scope>
    <source>
        <strain evidence="2 3">Zambia</strain>
    </source>
</reference>
<proteinExistence type="predicted"/>
<evidence type="ECO:0000313" key="2">
    <source>
        <dbReference type="EMBL" id="VDO55451.1"/>
    </source>
</evidence>
<keyword evidence="3" id="KW-1185">Reference proteome</keyword>
<protein>
    <submittedName>
        <fullName evidence="2">Uncharacterized protein</fullName>
    </submittedName>
</protein>
<gene>
    <name evidence="2" type="ORF">SMRZ_LOCUS2602</name>
</gene>
<keyword evidence="1" id="KW-0812">Transmembrane</keyword>
<dbReference type="PANTHER" id="PTHR16255">
    <property type="entry name" value="REQUIRED FOR MEIOTIC NUCLEAR DIVISION PROTEIN 1 HOMOLOG"/>
    <property type="match status" value="1"/>
</dbReference>
<dbReference type="AlphaFoldDB" id="A0A3P7W3N2"/>
<sequence length="52" mass="6073">MDMCNELTSILTNHLSSIHSVRLEWMVIILIFVEVIFEAVNYYDKTGKNINN</sequence>
<accession>A0A3P7W3N2</accession>
<dbReference type="Proteomes" id="UP000277204">
    <property type="component" value="Unassembled WGS sequence"/>
</dbReference>
<organism evidence="2 3">
    <name type="scientific">Schistosoma margrebowiei</name>
    <dbReference type="NCBI Taxonomy" id="48269"/>
    <lineage>
        <taxon>Eukaryota</taxon>
        <taxon>Metazoa</taxon>
        <taxon>Spiralia</taxon>
        <taxon>Lophotrochozoa</taxon>
        <taxon>Platyhelminthes</taxon>
        <taxon>Trematoda</taxon>
        <taxon>Digenea</taxon>
        <taxon>Strigeidida</taxon>
        <taxon>Schistosomatoidea</taxon>
        <taxon>Schistosomatidae</taxon>
        <taxon>Schistosoma</taxon>
    </lineage>
</organism>
<keyword evidence="1" id="KW-1133">Transmembrane helix</keyword>
<dbReference type="InterPro" id="IPR051624">
    <property type="entry name" value="RMD1/Sad1-interacting"/>
</dbReference>
<dbReference type="GO" id="GO:0070131">
    <property type="term" value="P:positive regulation of mitochondrial translation"/>
    <property type="evidence" value="ECO:0007669"/>
    <property type="project" value="TreeGrafter"/>
</dbReference>
<evidence type="ECO:0000313" key="3">
    <source>
        <dbReference type="Proteomes" id="UP000277204"/>
    </source>
</evidence>
<name>A0A3P7W3N2_9TREM</name>
<evidence type="ECO:0000256" key="1">
    <source>
        <dbReference type="SAM" id="Phobius"/>
    </source>
</evidence>
<keyword evidence="1" id="KW-0472">Membrane</keyword>
<dbReference type="PANTHER" id="PTHR16255:SF1">
    <property type="entry name" value="REQUIRED FOR MEIOTIC NUCLEAR DIVISION PROTEIN 1 HOMOLOG"/>
    <property type="match status" value="1"/>
</dbReference>
<feature type="transmembrane region" description="Helical" evidence="1">
    <location>
        <begin position="25"/>
        <end position="43"/>
    </location>
</feature>
<dbReference type="EMBL" id="UZAI01000670">
    <property type="protein sequence ID" value="VDO55451.1"/>
    <property type="molecule type" value="Genomic_DNA"/>
</dbReference>